<evidence type="ECO:0000313" key="8">
    <source>
        <dbReference type="Proteomes" id="UP001138757"/>
    </source>
</evidence>
<dbReference type="SMART" id="SM00086">
    <property type="entry name" value="PAC"/>
    <property type="match status" value="1"/>
</dbReference>
<protein>
    <submittedName>
        <fullName evidence="7">PAS domain-containing protein</fullName>
    </submittedName>
</protein>
<dbReference type="Gene3D" id="1.10.10.10">
    <property type="entry name" value="Winged helix-like DNA-binding domain superfamily/Winged helix DNA-binding domain"/>
    <property type="match status" value="1"/>
</dbReference>
<evidence type="ECO:0000259" key="6">
    <source>
        <dbReference type="PROSITE" id="PS50113"/>
    </source>
</evidence>
<feature type="domain" description="PAS" evidence="5">
    <location>
        <begin position="1"/>
        <end position="67"/>
    </location>
</feature>
<dbReference type="AlphaFoldDB" id="A0A9X1DAQ2"/>
<dbReference type="PROSITE" id="PS50113">
    <property type="entry name" value="PAC"/>
    <property type="match status" value="1"/>
</dbReference>
<dbReference type="SUPFAM" id="SSF46894">
    <property type="entry name" value="C-terminal effector domain of the bipartite response regulators"/>
    <property type="match status" value="1"/>
</dbReference>
<accession>A0A9X1DAQ2</accession>
<comment type="caution">
    <text evidence="7">The sequence shown here is derived from an EMBL/GenBank/DDBJ whole genome shotgun (WGS) entry which is preliminary data.</text>
</comment>
<dbReference type="SMART" id="SM00421">
    <property type="entry name" value="HTH_LUXR"/>
    <property type="match status" value="1"/>
</dbReference>
<keyword evidence="8" id="KW-1185">Reference proteome</keyword>
<keyword evidence="1" id="KW-0285">Flavoprotein</keyword>
<proteinExistence type="predicted"/>
<evidence type="ECO:0000259" key="5">
    <source>
        <dbReference type="PROSITE" id="PS50112"/>
    </source>
</evidence>
<evidence type="ECO:0000256" key="2">
    <source>
        <dbReference type="ARBA" id="ARBA00022643"/>
    </source>
</evidence>
<dbReference type="SUPFAM" id="SSF55785">
    <property type="entry name" value="PYP-like sensor domain (PAS domain)"/>
    <property type="match status" value="1"/>
</dbReference>
<dbReference type="InterPro" id="IPR001610">
    <property type="entry name" value="PAC"/>
</dbReference>
<evidence type="ECO:0000256" key="1">
    <source>
        <dbReference type="ARBA" id="ARBA00022630"/>
    </source>
</evidence>
<evidence type="ECO:0000259" key="4">
    <source>
        <dbReference type="PROSITE" id="PS50043"/>
    </source>
</evidence>
<feature type="domain" description="HTH luxR-type" evidence="4">
    <location>
        <begin position="123"/>
        <end position="188"/>
    </location>
</feature>
<evidence type="ECO:0000313" key="7">
    <source>
        <dbReference type="EMBL" id="MBT2186557.1"/>
    </source>
</evidence>
<dbReference type="InterPro" id="IPR035965">
    <property type="entry name" value="PAS-like_dom_sf"/>
</dbReference>
<dbReference type="Proteomes" id="UP001138757">
    <property type="component" value="Unassembled WGS sequence"/>
</dbReference>
<organism evidence="7 8">
    <name type="scientific">Sphingobium nicotianae</name>
    <dbReference type="NCBI Taxonomy" id="2782607"/>
    <lineage>
        <taxon>Bacteria</taxon>
        <taxon>Pseudomonadati</taxon>
        <taxon>Pseudomonadota</taxon>
        <taxon>Alphaproteobacteria</taxon>
        <taxon>Sphingomonadales</taxon>
        <taxon>Sphingomonadaceae</taxon>
        <taxon>Sphingobium</taxon>
    </lineage>
</organism>
<reference evidence="7" key="1">
    <citation type="submission" date="2021-05" db="EMBL/GenBank/DDBJ databases">
        <title>Genome of Sphingobium sp. strain.</title>
        <authorList>
            <person name="Fan R."/>
        </authorList>
    </citation>
    <scope>NUCLEOTIDE SEQUENCE</scope>
    <source>
        <strain evidence="7">H33</strain>
    </source>
</reference>
<dbReference type="InterPro" id="IPR016032">
    <property type="entry name" value="Sig_transdc_resp-reg_C-effctor"/>
</dbReference>
<dbReference type="PANTHER" id="PTHR47429">
    <property type="entry name" value="PROTEIN TWIN LOV 1"/>
    <property type="match status" value="1"/>
</dbReference>
<dbReference type="InterPro" id="IPR000792">
    <property type="entry name" value="Tscrpt_reg_LuxR_C"/>
</dbReference>
<dbReference type="InterPro" id="IPR000700">
    <property type="entry name" value="PAS-assoc_C"/>
</dbReference>
<name>A0A9X1DAQ2_9SPHN</name>
<dbReference type="PROSITE" id="PS00622">
    <property type="entry name" value="HTH_LUXR_1"/>
    <property type="match status" value="1"/>
</dbReference>
<evidence type="ECO:0000256" key="3">
    <source>
        <dbReference type="ARBA" id="ARBA00022991"/>
    </source>
</evidence>
<keyword evidence="2" id="KW-0288">FMN</keyword>
<dbReference type="CDD" id="cd00130">
    <property type="entry name" value="PAS"/>
    <property type="match status" value="1"/>
</dbReference>
<feature type="domain" description="PAC" evidence="6">
    <location>
        <begin position="68"/>
        <end position="122"/>
    </location>
</feature>
<dbReference type="PRINTS" id="PR00038">
    <property type="entry name" value="HTHLUXR"/>
</dbReference>
<dbReference type="EMBL" id="JAHGAW010000004">
    <property type="protein sequence ID" value="MBT2186557.1"/>
    <property type="molecule type" value="Genomic_DNA"/>
</dbReference>
<dbReference type="InterPro" id="IPR000014">
    <property type="entry name" value="PAS"/>
</dbReference>
<dbReference type="PANTHER" id="PTHR47429:SF2">
    <property type="entry name" value="PROTEIN TWIN LOV 1"/>
    <property type="match status" value="1"/>
</dbReference>
<sequence length="189" mass="20711">MINGSEIAAVLTNPRAQDNPIIFCNSAFEKLTGYPADEILGRNCRFLAGPNTDRSAVAQLREAISRGRPVMVELLNYRRDGTAFRNAVTIAPLFDDQGDLEYFLGTQVDLGSLGSSPSRAENARRKLAILSPRQRQVLAELAAGKTTKQVAFDFGLAEPTVKTHRSALLHRLEVRTVVEAIRLAIEAGY</sequence>
<dbReference type="CDD" id="cd06170">
    <property type="entry name" value="LuxR_C_like"/>
    <property type="match status" value="1"/>
</dbReference>
<dbReference type="InterPro" id="IPR036388">
    <property type="entry name" value="WH-like_DNA-bd_sf"/>
</dbReference>
<gene>
    <name evidence="7" type="ORF">KK488_06300</name>
</gene>
<dbReference type="NCBIfam" id="TIGR00229">
    <property type="entry name" value="sensory_box"/>
    <property type="match status" value="1"/>
</dbReference>
<dbReference type="GO" id="GO:0006355">
    <property type="term" value="P:regulation of DNA-templated transcription"/>
    <property type="evidence" value="ECO:0007669"/>
    <property type="project" value="InterPro"/>
</dbReference>
<dbReference type="Gene3D" id="3.30.450.20">
    <property type="entry name" value="PAS domain"/>
    <property type="match status" value="1"/>
</dbReference>
<dbReference type="PROSITE" id="PS50112">
    <property type="entry name" value="PAS"/>
    <property type="match status" value="1"/>
</dbReference>
<dbReference type="Pfam" id="PF13426">
    <property type="entry name" value="PAS_9"/>
    <property type="match status" value="1"/>
</dbReference>
<dbReference type="GO" id="GO:0003677">
    <property type="term" value="F:DNA binding"/>
    <property type="evidence" value="ECO:0007669"/>
    <property type="project" value="InterPro"/>
</dbReference>
<keyword evidence="3" id="KW-0157">Chromophore</keyword>
<dbReference type="PROSITE" id="PS50043">
    <property type="entry name" value="HTH_LUXR_2"/>
    <property type="match status" value="1"/>
</dbReference>
<dbReference type="Pfam" id="PF00196">
    <property type="entry name" value="GerE"/>
    <property type="match status" value="1"/>
</dbReference>